<gene>
    <name evidence="2" type="ORF">MF672_016125</name>
</gene>
<sequence length="84" mass="8728">MVPNVRPRAIGRPPGVVRGTTSASASPVKFLGRSTLSRARSSIETDSRRANGGREETATSGSSDGAPTSRTSIWSPCRSEVPSA</sequence>
<evidence type="ECO:0000313" key="2">
    <source>
        <dbReference type="EMBL" id="MCK2215304.1"/>
    </source>
</evidence>
<feature type="compositionally biased region" description="Basic and acidic residues" evidence="1">
    <location>
        <begin position="41"/>
        <end position="57"/>
    </location>
</feature>
<dbReference type="EMBL" id="JAKRKC020000001">
    <property type="protein sequence ID" value="MCK2215304.1"/>
    <property type="molecule type" value="Genomic_DNA"/>
</dbReference>
<keyword evidence="3" id="KW-1185">Reference proteome</keyword>
<organism evidence="2 3">
    <name type="scientific">Actinomadura luzonensis</name>
    <dbReference type="NCBI Taxonomy" id="2805427"/>
    <lineage>
        <taxon>Bacteria</taxon>
        <taxon>Bacillati</taxon>
        <taxon>Actinomycetota</taxon>
        <taxon>Actinomycetes</taxon>
        <taxon>Streptosporangiales</taxon>
        <taxon>Thermomonosporaceae</taxon>
        <taxon>Actinomadura</taxon>
    </lineage>
</organism>
<evidence type="ECO:0000313" key="3">
    <source>
        <dbReference type="Proteomes" id="UP001317259"/>
    </source>
</evidence>
<name>A0ABT0FSI2_9ACTN</name>
<feature type="compositionally biased region" description="Polar residues" evidence="1">
    <location>
        <begin position="58"/>
        <end position="74"/>
    </location>
</feature>
<protein>
    <submittedName>
        <fullName evidence="2">Uncharacterized protein</fullName>
    </submittedName>
</protein>
<feature type="region of interest" description="Disordered" evidence="1">
    <location>
        <begin position="1"/>
        <end position="84"/>
    </location>
</feature>
<comment type="caution">
    <text evidence="2">The sequence shown here is derived from an EMBL/GenBank/DDBJ whole genome shotgun (WGS) entry which is preliminary data.</text>
</comment>
<accession>A0ABT0FSI2</accession>
<dbReference type="Proteomes" id="UP001317259">
    <property type="component" value="Unassembled WGS sequence"/>
</dbReference>
<reference evidence="2 3" key="1">
    <citation type="submission" date="2022-04" db="EMBL/GenBank/DDBJ databases">
        <title>Genome draft of Actinomadura sp. ATCC 31491.</title>
        <authorList>
            <person name="Shi X."/>
            <person name="Du Y."/>
        </authorList>
    </citation>
    <scope>NUCLEOTIDE SEQUENCE [LARGE SCALE GENOMIC DNA]</scope>
    <source>
        <strain evidence="2 3">ATCC 31491</strain>
    </source>
</reference>
<evidence type="ECO:0000256" key="1">
    <source>
        <dbReference type="SAM" id="MobiDB-lite"/>
    </source>
</evidence>
<proteinExistence type="predicted"/>